<feature type="compositionally biased region" description="Basic and acidic residues" evidence="1">
    <location>
        <begin position="266"/>
        <end position="279"/>
    </location>
</feature>
<dbReference type="InterPro" id="IPR045339">
    <property type="entry name" value="DUF6534"/>
</dbReference>
<dbReference type="Proteomes" id="UP000292957">
    <property type="component" value="Unassembled WGS sequence"/>
</dbReference>
<reference evidence="4 6" key="1">
    <citation type="submission" date="2019-01" db="EMBL/GenBank/DDBJ databases">
        <title>Draft genome sequences of three monokaryotic isolates of the white-rot basidiomycete fungus Dichomitus squalens.</title>
        <authorList>
            <consortium name="DOE Joint Genome Institute"/>
            <person name="Lopez S.C."/>
            <person name="Andreopoulos B."/>
            <person name="Pangilinan J."/>
            <person name="Lipzen A."/>
            <person name="Riley R."/>
            <person name="Ahrendt S."/>
            <person name="Ng V."/>
            <person name="Barry K."/>
            <person name="Daum C."/>
            <person name="Grigoriev I.V."/>
            <person name="Hilden K.S."/>
            <person name="Makela M.R."/>
            <person name="de Vries R.P."/>
        </authorList>
    </citation>
    <scope>NUCLEOTIDE SEQUENCE [LARGE SCALE GENOMIC DNA]</scope>
    <source>
        <strain evidence="5 6">CBS 464.89</strain>
        <strain evidence="4">OM18370.1</strain>
    </source>
</reference>
<dbReference type="AlphaFoldDB" id="A0A4V2K0C4"/>
<evidence type="ECO:0000256" key="2">
    <source>
        <dbReference type="SAM" id="Phobius"/>
    </source>
</evidence>
<dbReference type="Pfam" id="PF20152">
    <property type="entry name" value="DUF6534"/>
    <property type="match status" value="1"/>
</dbReference>
<evidence type="ECO:0000313" key="6">
    <source>
        <dbReference type="Proteomes" id="UP000292082"/>
    </source>
</evidence>
<feature type="transmembrane region" description="Helical" evidence="2">
    <location>
        <begin position="61"/>
        <end position="83"/>
    </location>
</feature>
<keyword evidence="2" id="KW-1133">Transmembrane helix</keyword>
<feature type="domain" description="DUF6534" evidence="3">
    <location>
        <begin position="129"/>
        <end position="215"/>
    </location>
</feature>
<keyword evidence="2" id="KW-0472">Membrane</keyword>
<keyword evidence="2" id="KW-0812">Transmembrane</keyword>
<protein>
    <recommendedName>
        <fullName evidence="3">DUF6534 domain-containing protein</fullName>
    </recommendedName>
</protein>
<feature type="transmembrane region" description="Helical" evidence="2">
    <location>
        <begin position="187"/>
        <end position="204"/>
    </location>
</feature>
<evidence type="ECO:0000256" key="1">
    <source>
        <dbReference type="SAM" id="MobiDB-lite"/>
    </source>
</evidence>
<dbReference type="EMBL" id="ML145206">
    <property type="protein sequence ID" value="TBU53727.1"/>
    <property type="molecule type" value="Genomic_DNA"/>
</dbReference>
<dbReference type="STRING" id="114155.A0A4V2K0C4"/>
<dbReference type="EMBL" id="ML143422">
    <property type="protein sequence ID" value="TBU28353.1"/>
    <property type="molecule type" value="Genomic_DNA"/>
</dbReference>
<feature type="region of interest" description="Disordered" evidence="1">
    <location>
        <begin position="260"/>
        <end position="279"/>
    </location>
</feature>
<feature type="transmembrane region" description="Helical" evidence="2">
    <location>
        <begin position="119"/>
        <end position="143"/>
    </location>
</feature>
<name>A0A4V2K0C4_9APHY</name>
<dbReference type="OrthoDB" id="2929525at2759"/>
<gene>
    <name evidence="5" type="ORF">BD310DRAFT_980889</name>
    <name evidence="4" type="ORF">BD311DRAFT_806997</name>
</gene>
<proteinExistence type="predicted"/>
<feature type="transmembrane region" description="Helical" evidence="2">
    <location>
        <begin position="27"/>
        <end position="49"/>
    </location>
</feature>
<dbReference type="Proteomes" id="UP000292082">
    <property type="component" value="Unassembled WGS sequence"/>
</dbReference>
<dbReference type="PANTHER" id="PTHR40465">
    <property type="entry name" value="CHROMOSOME 1, WHOLE GENOME SHOTGUN SEQUENCE"/>
    <property type="match status" value="1"/>
</dbReference>
<keyword evidence="6" id="KW-1185">Reference proteome</keyword>
<dbReference type="PANTHER" id="PTHR40465:SF1">
    <property type="entry name" value="DUF6534 DOMAIN-CONTAINING PROTEIN"/>
    <property type="match status" value="1"/>
</dbReference>
<evidence type="ECO:0000313" key="4">
    <source>
        <dbReference type="EMBL" id="TBU28353.1"/>
    </source>
</evidence>
<evidence type="ECO:0000313" key="5">
    <source>
        <dbReference type="EMBL" id="TBU53727.1"/>
    </source>
</evidence>
<accession>A0A4V2K0C4</accession>
<organism evidence="4">
    <name type="scientific">Dichomitus squalens</name>
    <dbReference type="NCBI Taxonomy" id="114155"/>
    <lineage>
        <taxon>Eukaryota</taxon>
        <taxon>Fungi</taxon>
        <taxon>Dikarya</taxon>
        <taxon>Basidiomycota</taxon>
        <taxon>Agaricomycotina</taxon>
        <taxon>Agaricomycetes</taxon>
        <taxon>Polyporales</taxon>
        <taxon>Polyporaceae</taxon>
        <taxon>Dichomitus</taxon>
    </lineage>
</organism>
<feature type="transmembrane region" description="Helical" evidence="2">
    <location>
        <begin position="155"/>
        <end position="181"/>
    </location>
</feature>
<evidence type="ECO:0000259" key="3">
    <source>
        <dbReference type="Pfam" id="PF20152"/>
    </source>
</evidence>
<sequence>MSASVSATPLPSGVPKADLSVLINDTLGATLVGTFCGLVLYGVILHQLYQYFRKFSADDRLVQILVSLVVVCETCHSIFLMHFCDSLPRHLVYQCFTIALTYKIFKSSVNEEFSGGFRWLMNAALATPFAIDVVFSSTLVVAIRASRLGLRRDDSFLELVIIYVVNTGLLHCAFNAAAWIVCMATGTASQLFFPFQIVSLRLYANSLLSALNSRDLTRTSTIFDSGAYGMNLIRRLNHRAAAETWNTPQKPDEPALITIQVTTETEGTKSDPNTKKRLK</sequence>